<dbReference type="OMA" id="NYWCRIP"/>
<keyword evidence="4 6" id="KW-1133">Transmembrane helix</keyword>
<dbReference type="GeneID" id="110693158"/>
<keyword evidence="3 6" id="KW-0812">Transmembrane</keyword>
<feature type="transmembrane region" description="Helical" evidence="6">
    <location>
        <begin position="152"/>
        <end position="170"/>
    </location>
</feature>
<dbReference type="PROSITE" id="PS50850">
    <property type="entry name" value="MFS"/>
    <property type="match status" value="1"/>
</dbReference>
<feature type="transmembrane region" description="Helical" evidence="6">
    <location>
        <begin position="122"/>
        <end position="140"/>
    </location>
</feature>
<accession>A0A803MH14</accession>
<evidence type="ECO:0000256" key="3">
    <source>
        <dbReference type="ARBA" id="ARBA00022692"/>
    </source>
</evidence>
<evidence type="ECO:0000256" key="5">
    <source>
        <dbReference type="ARBA" id="ARBA00023136"/>
    </source>
</evidence>
<evidence type="ECO:0000259" key="7">
    <source>
        <dbReference type="PROSITE" id="PS50850"/>
    </source>
</evidence>
<dbReference type="Proteomes" id="UP000596660">
    <property type="component" value="Unplaced"/>
</dbReference>
<feature type="transmembrane region" description="Helical" evidence="6">
    <location>
        <begin position="427"/>
        <end position="449"/>
    </location>
</feature>
<feature type="domain" description="Major facilitator superfamily (MFS) profile" evidence="7">
    <location>
        <begin position="50"/>
        <end position="509"/>
    </location>
</feature>
<evidence type="ECO:0000313" key="9">
    <source>
        <dbReference type="Proteomes" id="UP000596660"/>
    </source>
</evidence>
<dbReference type="InterPro" id="IPR005828">
    <property type="entry name" value="MFS_sugar_transport-like"/>
</dbReference>
<comment type="subcellular location">
    <subcellularLocation>
        <location evidence="1">Membrane</location>
        <topology evidence="1">Multi-pass membrane protein</topology>
    </subcellularLocation>
</comment>
<evidence type="ECO:0000313" key="8">
    <source>
        <dbReference type="EnsemblPlants" id="AUR62029266-RA:cds"/>
    </source>
</evidence>
<evidence type="ECO:0000256" key="1">
    <source>
        <dbReference type="ARBA" id="ARBA00004141"/>
    </source>
</evidence>
<keyword evidence="2" id="KW-0813">Transport</keyword>
<evidence type="ECO:0000256" key="6">
    <source>
        <dbReference type="SAM" id="Phobius"/>
    </source>
</evidence>
<dbReference type="Pfam" id="PF00083">
    <property type="entry name" value="Sugar_tr"/>
    <property type="match status" value="1"/>
</dbReference>
<dbReference type="SMR" id="A0A803MH14"/>
<feature type="transmembrane region" description="Helical" evidence="6">
    <location>
        <begin position="404"/>
        <end position="421"/>
    </location>
</feature>
<dbReference type="InterPro" id="IPR036259">
    <property type="entry name" value="MFS_trans_sf"/>
</dbReference>
<dbReference type="GO" id="GO:0022857">
    <property type="term" value="F:transmembrane transporter activity"/>
    <property type="evidence" value="ECO:0007669"/>
    <property type="project" value="InterPro"/>
</dbReference>
<dbReference type="AlphaFoldDB" id="A0A803MH14"/>
<feature type="transmembrane region" description="Helical" evidence="6">
    <location>
        <begin position="342"/>
        <end position="359"/>
    </location>
</feature>
<dbReference type="Gene3D" id="1.20.1250.20">
    <property type="entry name" value="MFS general substrate transporter like domains"/>
    <property type="match status" value="1"/>
</dbReference>
<name>A0A803MH14_CHEQI</name>
<sequence>MPTQNLPELWDLRQPLVVPANGRSNGPEKLTIDDMLLKYCGEFGKWQLRHFVLTSLAWALEAFHTMVMIFADHEPRWLCTGPGCQVQAQLCELPPGSWDWVDRHRSSTVSEWGLVCGEKYKVGLVQSLFFFGCMIGAGIFGHLSDSSLGRKGSLTIICLLNGILGCLTAFSPNYAIYTLLRFLSGLGTGGVGMCAFVLATEPIGPTKRGVAGMSAFYFFSAGIALLSGIAYVFQSWRSLYIASSIPSIVFIAIIVPFLSESPRWYLVRGKTKEAMKVMRHMALSNGTTIPQNVELILDDDANKSNNVVTLKDDDTLLEEAREVILKGSLLDILMLPITRVRLLLAIMINFCCAIVYYGLSLNVVNLDTNLYINVLLNAIFELPSYTITAIMADKFGRKPVTIGTMWFSGVFCLLGSIIKSYGIWKNLQMLCGILGIFGMAGTYNLMFVYTMEMFPTVVRNTALGCTTQASQTGAAPLVVMMGSTLPFAVFSVCGIVGGLLLFNLPETLNRPLYDTMAGLEEGEVILSNT</sequence>
<feature type="transmembrane region" description="Helical" evidence="6">
    <location>
        <begin position="176"/>
        <end position="198"/>
    </location>
</feature>
<dbReference type="GO" id="GO:0016020">
    <property type="term" value="C:membrane"/>
    <property type="evidence" value="ECO:0007669"/>
    <property type="project" value="UniProtKB-SubCell"/>
</dbReference>
<evidence type="ECO:0000256" key="2">
    <source>
        <dbReference type="ARBA" id="ARBA00022448"/>
    </source>
</evidence>
<dbReference type="OrthoDB" id="3936150at2759"/>
<feature type="transmembrane region" description="Helical" evidence="6">
    <location>
        <begin position="477"/>
        <end position="502"/>
    </location>
</feature>
<feature type="transmembrane region" description="Helical" evidence="6">
    <location>
        <begin position="371"/>
        <end position="392"/>
    </location>
</feature>
<feature type="transmembrane region" description="Helical" evidence="6">
    <location>
        <begin position="210"/>
        <end position="233"/>
    </location>
</feature>
<reference evidence="8" key="2">
    <citation type="submission" date="2021-03" db="UniProtKB">
        <authorList>
            <consortium name="EnsemblPlants"/>
        </authorList>
    </citation>
    <scope>IDENTIFICATION</scope>
</reference>
<feature type="transmembrane region" description="Helical" evidence="6">
    <location>
        <begin position="239"/>
        <end position="258"/>
    </location>
</feature>
<dbReference type="SUPFAM" id="SSF103473">
    <property type="entry name" value="MFS general substrate transporter"/>
    <property type="match status" value="1"/>
</dbReference>
<dbReference type="PROSITE" id="PS00217">
    <property type="entry name" value="SUGAR_TRANSPORT_2"/>
    <property type="match status" value="1"/>
</dbReference>
<keyword evidence="9" id="KW-1185">Reference proteome</keyword>
<protein>
    <recommendedName>
        <fullName evidence="7">Major facilitator superfamily (MFS) profile domain-containing protein</fullName>
    </recommendedName>
</protein>
<dbReference type="RefSeq" id="XP_021725973.1">
    <property type="nucleotide sequence ID" value="XM_021870281.1"/>
</dbReference>
<keyword evidence="5 6" id="KW-0472">Membrane</keyword>
<dbReference type="PANTHER" id="PTHR24064">
    <property type="entry name" value="SOLUTE CARRIER FAMILY 22 MEMBER"/>
    <property type="match status" value="1"/>
</dbReference>
<organism evidence="8 9">
    <name type="scientific">Chenopodium quinoa</name>
    <name type="common">Quinoa</name>
    <dbReference type="NCBI Taxonomy" id="63459"/>
    <lineage>
        <taxon>Eukaryota</taxon>
        <taxon>Viridiplantae</taxon>
        <taxon>Streptophyta</taxon>
        <taxon>Embryophyta</taxon>
        <taxon>Tracheophyta</taxon>
        <taxon>Spermatophyta</taxon>
        <taxon>Magnoliopsida</taxon>
        <taxon>eudicotyledons</taxon>
        <taxon>Gunneridae</taxon>
        <taxon>Pentapetalae</taxon>
        <taxon>Caryophyllales</taxon>
        <taxon>Chenopodiaceae</taxon>
        <taxon>Chenopodioideae</taxon>
        <taxon>Atripliceae</taxon>
        <taxon>Chenopodium</taxon>
    </lineage>
</organism>
<dbReference type="Gramene" id="AUR62029266-RA">
    <property type="protein sequence ID" value="AUR62029266-RA:cds"/>
    <property type="gene ID" value="AUR62029266"/>
</dbReference>
<evidence type="ECO:0000256" key="4">
    <source>
        <dbReference type="ARBA" id="ARBA00022989"/>
    </source>
</evidence>
<dbReference type="EnsemblPlants" id="AUR62029266-RA">
    <property type="protein sequence ID" value="AUR62029266-RA:cds"/>
    <property type="gene ID" value="AUR62029266"/>
</dbReference>
<dbReference type="PROSITE" id="PS00216">
    <property type="entry name" value="SUGAR_TRANSPORT_1"/>
    <property type="match status" value="1"/>
</dbReference>
<dbReference type="InterPro" id="IPR020846">
    <property type="entry name" value="MFS_dom"/>
</dbReference>
<gene>
    <name evidence="8" type="primary">LOC110693158</name>
</gene>
<proteinExistence type="predicted"/>
<dbReference type="InterPro" id="IPR005829">
    <property type="entry name" value="Sugar_transporter_CS"/>
</dbReference>
<reference evidence="8" key="1">
    <citation type="journal article" date="2017" name="Nature">
        <title>The genome of Chenopodium quinoa.</title>
        <authorList>
            <person name="Jarvis D.E."/>
            <person name="Ho Y.S."/>
            <person name="Lightfoot D.J."/>
            <person name="Schmoeckel S.M."/>
            <person name="Li B."/>
            <person name="Borm T.J.A."/>
            <person name="Ohyanagi H."/>
            <person name="Mineta K."/>
            <person name="Michell C.T."/>
            <person name="Saber N."/>
            <person name="Kharbatia N.M."/>
            <person name="Rupper R.R."/>
            <person name="Sharp A.R."/>
            <person name="Dally N."/>
            <person name="Boughton B.A."/>
            <person name="Woo Y.H."/>
            <person name="Gao G."/>
            <person name="Schijlen E.G.W.M."/>
            <person name="Guo X."/>
            <person name="Momin A.A."/>
            <person name="Negrao S."/>
            <person name="Al-Babili S."/>
            <person name="Gehring C."/>
            <person name="Roessner U."/>
            <person name="Jung C."/>
            <person name="Murphy K."/>
            <person name="Arold S.T."/>
            <person name="Gojobori T."/>
            <person name="van der Linden C.G."/>
            <person name="van Loo E.N."/>
            <person name="Jellen E.N."/>
            <person name="Maughan P.J."/>
            <person name="Tester M."/>
        </authorList>
    </citation>
    <scope>NUCLEOTIDE SEQUENCE [LARGE SCALE GENOMIC DNA]</scope>
    <source>
        <strain evidence="8">cv. PI 614886</strain>
    </source>
</reference>